<evidence type="ECO:0000256" key="1">
    <source>
        <dbReference type="SAM" id="MobiDB-lite"/>
    </source>
</evidence>
<dbReference type="Proteomes" id="UP000228535">
    <property type="component" value="Unassembled WGS sequence"/>
</dbReference>
<gene>
    <name evidence="2" type="ORF">CLV45_0872</name>
</gene>
<name>A0A2M9BNC8_9BACT</name>
<feature type="region of interest" description="Disordered" evidence="1">
    <location>
        <begin position="1"/>
        <end position="22"/>
    </location>
</feature>
<dbReference type="Pfam" id="PF10987">
    <property type="entry name" value="DUF2806"/>
    <property type="match status" value="1"/>
</dbReference>
<protein>
    <submittedName>
        <fullName evidence="2">Uncharacterized protein DUF2806</fullName>
    </submittedName>
</protein>
<accession>A0A2M9BNC8</accession>
<comment type="caution">
    <text evidence="2">The sequence shown here is derived from an EMBL/GenBank/DDBJ whole genome shotgun (WGS) entry which is preliminary data.</text>
</comment>
<dbReference type="EMBL" id="PGFA01000001">
    <property type="protein sequence ID" value="PJJ59455.1"/>
    <property type="molecule type" value="Genomic_DNA"/>
</dbReference>
<evidence type="ECO:0000313" key="2">
    <source>
        <dbReference type="EMBL" id="PJJ59455.1"/>
    </source>
</evidence>
<keyword evidence="3" id="KW-1185">Reference proteome</keyword>
<sequence>MRSQVPPLSYPRKGHEKTGCSTLSFPQSHRSCRLKIERDMLYETILLGSGAGAGFLSSKAGLALIEKCSEAMGGLLKPWQIVRMAKAEGQASIIKAEADEAIKELALRTQNRLIAQGMQEQQNIETTILKSLPNLQESATPEYIDQDWLAHFFDKTRLVSNEQMQDLWAQVLAGEANAPGCYSRRTIEFLSTMSQQEAMWFRQACSFIWKDLDTQQLYVIADLSQEEPLPTGITVENFKHLADIGLFTIAAFGANVTPYYLNKPSVRIENNDVRLEVKALVALPVGDAQMTNIGRELYTICRPEAAPDLLGYTRRYLSTKSAGNVICEL</sequence>
<reference evidence="2 3" key="1">
    <citation type="submission" date="2017-11" db="EMBL/GenBank/DDBJ databases">
        <title>Genomic Encyclopedia of Archaeal and Bacterial Type Strains, Phase II (KMG-II): From Individual Species to Whole Genera.</title>
        <authorList>
            <person name="Goeker M."/>
        </authorList>
    </citation>
    <scope>NUCLEOTIDE SEQUENCE [LARGE SCALE GENOMIC DNA]</scope>
    <source>
        <strain evidence="2 3">DSM 11115</strain>
    </source>
</reference>
<evidence type="ECO:0000313" key="3">
    <source>
        <dbReference type="Proteomes" id="UP000228535"/>
    </source>
</evidence>
<organism evidence="2 3">
    <name type="scientific">Hymenobacter chitinivorans DSM 11115</name>
    <dbReference type="NCBI Taxonomy" id="1121954"/>
    <lineage>
        <taxon>Bacteria</taxon>
        <taxon>Pseudomonadati</taxon>
        <taxon>Bacteroidota</taxon>
        <taxon>Cytophagia</taxon>
        <taxon>Cytophagales</taxon>
        <taxon>Hymenobacteraceae</taxon>
        <taxon>Hymenobacter</taxon>
    </lineage>
</organism>
<dbReference type="AlphaFoldDB" id="A0A2M9BNC8"/>
<dbReference type="InterPro" id="IPR021254">
    <property type="entry name" value="DUF2806"/>
</dbReference>
<proteinExistence type="predicted"/>